<evidence type="ECO:0000259" key="1">
    <source>
        <dbReference type="Pfam" id="PF06722"/>
    </source>
</evidence>
<dbReference type="PANTHER" id="PTHR48050:SF13">
    <property type="entry name" value="STEROL 3-BETA-GLUCOSYLTRANSFERASE UGT80A2"/>
    <property type="match status" value="1"/>
</dbReference>
<keyword evidence="3" id="KW-1185">Reference proteome</keyword>
<evidence type="ECO:0000313" key="3">
    <source>
        <dbReference type="Proteomes" id="UP000619260"/>
    </source>
</evidence>
<dbReference type="FunFam" id="3.40.50.2000:FF:000072">
    <property type="entry name" value="Glycosyl transferase"/>
    <property type="match status" value="1"/>
</dbReference>
<dbReference type="Gene3D" id="3.40.50.2000">
    <property type="entry name" value="Glycogen Phosphorylase B"/>
    <property type="match status" value="2"/>
</dbReference>
<dbReference type="AlphaFoldDB" id="A0A8J4DTG3"/>
<dbReference type="PANTHER" id="PTHR48050">
    <property type="entry name" value="STEROL 3-BETA-GLUCOSYLTRANSFERASE"/>
    <property type="match status" value="1"/>
</dbReference>
<dbReference type="GO" id="GO:0016758">
    <property type="term" value="F:hexosyltransferase activity"/>
    <property type="evidence" value="ECO:0007669"/>
    <property type="project" value="UniProtKB-ARBA"/>
</dbReference>
<dbReference type="RefSeq" id="WP_203901697.1">
    <property type="nucleotide sequence ID" value="NZ_BOPF01000019.1"/>
</dbReference>
<sequence>MANIIVAAPPITGEVMPLLHLARQLSDRGHRIAFLTGSRFRGPVRDAGLEHVALTGRADYDLAELIAARDTAGLPSGAARRNFNWIELFVEPMPDQYRALQRLLEEDPQRCLIANTMFLGAMPAAVGAPGRRPRRWVAVSAVPLILSSDDTTYFGPVKVGPGADQRAANRAANAAHAADLGPTQQRLNALLSTLGATARSARIGDEIVTLADATAVLSVPGFEFARSDLPGNVHLVGVVPAQEPDGWRPPAWWAELDGSRPVVVVTQGTVANQDLSQLVEPTLRSLSGRELTVVAALGQDPSALTIPVPANARVERFIPFSALLPKADVLITNGGAGGTHQALAAGVPVIMAGTSEDKPANAARVAHHRLGIDLATATPSPEAVGNAVTQVLADADIRENVRRLAKVYTEYDAVERIERLTVGR</sequence>
<dbReference type="CDD" id="cd03784">
    <property type="entry name" value="GT1_Gtf-like"/>
    <property type="match status" value="1"/>
</dbReference>
<feature type="domain" description="Erythromycin biosynthesis protein CIII-like C-terminal" evidence="1">
    <location>
        <begin position="290"/>
        <end position="406"/>
    </location>
</feature>
<dbReference type="GO" id="GO:0008194">
    <property type="term" value="F:UDP-glycosyltransferase activity"/>
    <property type="evidence" value="ECO:0007669"/>
    <property type="project" value="InterPro"/>
</dbReference>
<dbReference type="InterPro" id="IPR002213">
    <property type="entry name" value="UDP_glucos_trans"/>
</dbReference>
<proteinExistence type="predicted"/>
<keyword evidence="2" id="KW-0808">Transferase</keyword>
<dbReference type="Pfam" id="PF06722">
    <property type="entry name" value="EryCIII-like_C"/>
    <property type="match status" value="1"/>
</dbReference>
<dbReference type="InterPro" id="IPR010610">
    <property type="entry name" value="EryCIII-like_C"/>
</dbReference>
<dbReference type="SUPFAM" id="SSF53756">
    <property type="entry name" value="UDP-Glycosyltransferase/glycogen phosphorylase"/>
    <property type="match status" value="1"/>
</dbReference>
<organism evidence="2 3">
    <name type="scientific">Virgisporangium aliadipatigenens</name>
    <dbReference type="NCBI Taxonomy" id="741659"/>
    <lineage>
        <taxon>Bacteria</taxon>
        <taxon>Bacillati</taxon>
        <taxon>Actinomycetota</taxon>
        <taxon>Actinomycetes</taxon>
        <taxon>Micromonosporales</taxon>
        <taxon>Micromonosporaceae</taxon>
        <taxon>Virgisporangium</taxon>
    </lineage>
</organism>
<comment type="caution">
    <text evidence="2">The sequence shown here is derived from an EMBL/GenBank/DDBJ whole genome shotgun (WGS) entry which is preliminary data.</text>
</comment>
<dbReference type="Proteomes" id="UP000619260">
    <property type="component" value="Unassembled WGS sequence"/>
</dbReference>
<reference evidence="2" key="1">
    <citation type="submission" date="2021-01" db="EMBL/GenBank/DDBJ databases">
        <title>Whole genome shotgun sequence of Virgisporangium aliadipatigenens NBRC 105644.</title>
        <authorList>
            <person name="Komaki H."/>
            <person name="Tamura T."/>
        </authorList>
    </citation>
    <scope>NUCLEOTIDE SEQUENCE</scope>
    <source>
        <strain evidence="2">NBRC 105644</strain>
    </source>
</reference>
<dbReference type="EMBL" id="BOPF01000019">
    <property type="protein sequence ID" value="GIJ48207.1"/>
    <property type="molecule type" value="Genomic_DNA"/>
</dbReference>
<accession>A0A8J4DTG3</accession>
<gene>
    <name evidence="2" type="ORF">Val02_50930</name>
</gene>
<protein>
    <submittedName>
        <fullName evidence="2">Glycosyl transferase</fullName>
    </submittedName>
</protein>
<name>A0A8J4DTG3_9ACTN</name>
<dbReference type="GO" id="GO:0017000">
    <property type="term" value="P:antibiotic biosynthetic process"/>
    <property type="evidence" value="ECO:0007669"/>
    <property type="project" value="UniProtKB-ARBA"/>
</dbReference>
<dbReference type="InterPro" id="IPR050426">
    <property type="entry name" value="Glycosyltransferase_28"/>
</dbReference>
<evidence type="ECO:0000313" key="2">
    <source>
        <dbReference type="EMBL" id="GIJ48207.1"/>
    </source>
</evidence>